<evidence type="ECO:0000313" key="1">
    <source>
        <dbReference type="EMBL" id="CAI8041972.1"/>
    </source>
</evidence>
<comment type="caution">
    <text evidence="1">The sequence shown here is derived from an EMBL/GenBank/DDBJ whole genome shotgun (WGS) entry which is preliminary data.</text>
</comment>
<gene>
    <name evidence="1" type="ORF">GBAR_LOCUS23301</name>
</gene>
<proteinExistence type="predicted"/>
<keyword evidence="2" id="KW-1185">Reference proteome</keyword>
<name>A0AA35T670_GEOBA</name>
<dbReference type="InterPro" id="IPR013320">
    <property type="entry name" value="ConA-like_dom_sf"/>
</dbReference>
<dbReference type="Proteomes" id="UP001174909">
    <property type="component" value="Unassembled WGS sequence"/>
</dbReference>
<dbReference type="AlphaFoldDB" id="A0AA35T670"/>
<evidence type="ECO:0000313" key="2">
    <source>
        <dbReference type="Proteomes" id="UP001174909"/>
    </source>
</evidence>
<dbReference type="SUPFAM" id="SSF49899">
    <property type="entry name" value="Concanavalin A-like lectins/glucanases"/>
    <property type="match status" value="1"/>
</dbReference>
<dbReference type="EMBL" id="CASHTH010003229">
    <property type="protein sequence ID" value="CAI8041972.1"/>
    <property type="molecule type" value="Genomic_DNA"/>
</dbReference>
<reference evidence="1" key="1">
    <citation type="submission" date="2023-03" db="EMBL/GenBank/DDBJ databases">
        <authorList>
            <person name="Steffen K."/>
            <person name="Cardenas P."/>
        </authorList>
    </citation>
    <scope>NUCLEOTIDE SEQUENCE</scope>
</reference>
<accession>A0AA35T670</accession>
<organism evidence="1 2">
    <name type="scientific">Geodia barretti</name>
    <name type="common">Barrett's horny sponge</name>
    <dbReference type="NCBI Taxonomy" id="519541"/>
    <lineage>
        <taxon>Eukaryota</taxon>
        <taxon>Metazoa</taxon>
        <taxon>Porifera</taxon>
        <taxon>Demospongiae</taxon>
        <taxon>Heteroscleromorpha</taxon>
        <taxon>Tetractinellida</taxon>
        <taxon>Astrophorina</taxon>
        <taxon>Geodiidae</taxon>
        <taxon>Geodia</taxon>
    </lineage>
</organism>
<protein>
    <submittedName>
        <fullName evidence="1">Uncharacterized protein</fullName>
    </submittedName>
</protein>
<dbReference type="Gene3D" id="2.60.120.200">
    <property type="match status" value="1"/>
</dbReference>
<sequence length="190" mass="21513">MNSSNEQIIFEDNFDGQLDEGWSWLREDSDDWRFRDGGLEIRVQPGVADTVRNALLRTAPDRNDGTYAIEVTITNHTLPIQQYEQAGITWYNNGKPVFKEVKELIDGDLYIIPGRAAMAAKTVRLRLLVTADSWEAQYCPSGDTEFQTAATGELPPPGEDQVSIQCYNGPPEAEHWIRFENFCIKLLNSD</sequence>